<dbReference type="InterPro" id="IPR013083">
    <property type="entry name" value="Znf_RING/FYVE/PHD"/>
</dbReference>
<sequence>MTSTAIDPNVPPSGTGCLECDATDGWWFHLRRCATCGHVGCCDTSPSQHATAHFRQTGHPVMRTFEPGEDWFWDYTTDDYAQGPALAAPEHRPLEQTVPGPAGRVPDDWRRRLH</sequence>
<feature type="domain" description="UBP-type" evidence="2">
    <location>
        <begin position="1"/>
        <end position="98"/>
    </location>
</feature>
<evidence type="ECO:0000313" key="3">
    <source>
        <dbReference type="EMBL" id="GEL97254.1"/>
    </source>
</evidence>
<dbReference type="SUPFAM" id="SSF57850">
    <property type="entry name" value="RING/U-box"/>
    <property type="match status" value="1"/>
</dbReference>
<dbReference type="RefSeq" id="WP_146844832.1">
    <property type="nucleotide sequence ID" value="NZ_BJWH01000003.1"/>
</dbReference>
<dbReference type="AlphaFoldDB" id="A0A511JH00"/>
<reference evidence="3 4" key="1">
    <citation type="submission" date="2019-07" db="EMBL/GenBank/DDBJ databases">
        <title>Whole genome shotgun sequence of Cellulomonas terrae NBRC 100819.</title>
        <authorList>
            <person name="Hosoyama A."/>
            <person name="Uohara A."/>
            <person name="Ohji S."/>
            <person name="Ichikawa N."/>
        </authorList>
    </citation>
    <scope>NUCLEOTIDE SEQUENCE [LARGE SCALE GENOMIC DNA]</scope>
    <source>
        <strain evidence="3 4">NBRC 100819</strain>
    </source>
</reference>
<dbReference type="Pfam" id="PF02148">
    <property type="entry name" value="zf-UBP"/>
    <property type="match status" value="1"/>
</dbReference>
<protein>
    <recommendedName>
        <fullName evidence="2">UBP-type domain-containing protein</fullName>
    </recommendedName>
</protein>
<gene>
    <name evidence="3" type="ORF">CTE05_08010</name>
</gene>
<name>A0A511JH00_9CELL</name>
<evidence type="ECO:0000259" key="2">
    <source>
        <dbReference type="PROSITE" id="PS50271"/>
    </source>
</evidence>
<feature type="region of interest" description="Disordered" evidence="1">
    <location>
        <begin position="84"/>
        <end position="114"/>
    </location>
</feature>
<dbReference type="Proteomes" id="UP000321049">
    <property type="component" value="Unassembled WGS sequence"/>
</dbReference>
<dbReference type="PROSITE" id="PS50271">
    <property type="entry name" value="ZF_UBP"/>
    <property type="match status" value="1"/>
</dbReference>
<comment type="caution">
    <text evidence="3">The sequence shown here is derived from an EMBL/GenBank/DDBJ whole genome shotgun (WGS) entry which is preliminary data.</text>
</comment>
<keyword evidence="4" id="KW-1185">Reference proteome</keyword>
<proteinExistence type="predicted"/>
<dbReference type="Gene3D" id="3.30.40.10">
    <property type="entry name" value="Zinc/RING finger domain, C3HC4 (zinc finger)"/>
    <property type="match status" value="1"/>
</dbReference>
<feature type="compositionally biased region" description="Basic and acidic residues" evidence="1">
    <location>
        <begin position="105"/>
        <end position="114"/>
    </location>
</feature>
<evidence type="ECO:0000256" key="1">
    <source>
        <dbReference type="SAM" id="MobiDB-lite"/>
    </source>
</evidence>
<organism evidence="3 4">
    <name type="scientific">Cellulomonas terrae</name>
    <dbReference type="NCBI Taxonomy" id="311234"/>
    <lineage>
        <taxon>Bacteria</taxon>
        <taxon>Bacillati</taxon>
        <taxon>Actinomycetota</taxon>
        <taxon>Actinomycetes</taxon>
        <taxon>Micrococcales</taxon>
        <taxon>Cellulomonadaceae</taxon>
        <taxon>Cellulomonas</taxon>
    </lineage>
</organism>
<dbReference type="InterPro" id="IPR001607">
    <property type="entry name" value="Znf_UBP"/>
</dbReference>
<dbReference type="OrthoDB" id="57886at2"/>
<evidence type="ECO:0000313" key="4">
    <source>
        <dbReference type="Proteomes" id="UP000321049"/>
    </source>
</evidence>
<accession>A0A511JH00</accession>
<dbReference type="GO" id="GO:0008270">
    <property type="term" value="F:zinc ion binding"/>
    <property type="evidence" value="ECO:0007669"/>
    <property type="project" value="InterPro"/>
</dbReference>
<dbReference type="EMBL" id="BJWH01000003">
    <property type="protein sequence ID" value="GEL97254.1"/>
    <property type="molecule type" value="Genomic_DNA"/>
</dbReference>